<reference evidence="2" key="1">
    <citation type="journal article" date="2009" name="Appl. Environ. Microbiol.">
        <title>Complete genome sequence of the chemolithoautotrophic marine magnetotactic coccus strain MC-1.</title>
        <authorList>
            <person name="Schubbe S."/>
            <person name="Williams T.J."/>
            <person name="Xie G."/>
            <person name="Kiss H.E."/>
            <person name="Brettin T.S."/>
            <person name="Martinez D."/>
            <person name="Ross C.A."/>
            <person name="Schuler D."/>
            <person name="Cox B.L."/>
            <person name="Nealson K.H."/>
            <person name="Bazylinski D.A."/>
        </authorList>
    </citation>
    <scope>NUCLEOTIDE SEQUENCE [LARGE SCALE GENOMIC DNA]</scope>
    <source>
        <strain evidence="2">ATCC BAA-1437 / JCM 17883 / MC-1</strain>
    </source>
</reference>
<proteinExistence type="predicted"/>
<dbReference type="EMBL" id="CP000471">
    <property type="protein sequence ID" value="ABK45691.1"/>
    <property type="molecule type" value="Genomic_DNA"/>
</dbReference>
<gene>
    <name evidence="1" type="ordered locus">Mmc1_3201</name>
</gene>
<dbReference type="HOGENOM" id="CLU_2508780_0_0_5"/>
<protein>
    <submittedName>
        <fullName evidence="1">Uncharacterized protein</fullName>
    </submittedName>
</protein>
<name>A0LCJ8_MAGMM</name>
<organism evidence="1 2">
    <name type="scientific">Magnetococcus marinus (strain ATCC BAA-1437 / JCM 17883 / MC-1)</name>
    <dbReference type="NCBI Taxonomy" id="156889"/>
    <lineage>
        <taxon>Bacteria</taxon>
        <taxon>Pseudomonadati</taxon>
        <taxon>Pseudomonadota</taxon>
        <taxon>Magnetococcia</taxon>
        <taxon>Magnetococcales</taxon>
        <taxon>Magnetococcaceae</taxon>
        <taxon>Magnetococcus</taxon>
    </lineage>
</organism>
<dbReference type="STRING" id="156889.Mmc1_3201"/>
<evidence type="ECO:0000313" key="1">
    <source>
        <dbReference type="EMBL" id="ABK45691.1"/>
    </source>
</evidence>
<evidence type="ECO:0000313" key="2">
    <source>
        <dbReference type="Proteomes" id="UP000002586"/>
    </source>
</evidence>
<keyword evidence="2" id="KW-1185">Reference proteome</keyword>
<dbReference type="Proteomes" id="UP000002586">
    <property type="component" value="Chromosome"/>
</dbReference>
<dbReference type="KEGG" id="mgm:Mmc1_3201"/>
<accession>A0LCJ8</accession>
<dbReference type="AlphaFoldDB" id="A0LCJ8"/>
<reference evidence="1 2" key="2">
    <citation type="journal article" date="2012" name="Int. J. Syst. Evol. Microbiol.">
        <title>Magnetococcus marinus gen. nov., sp. nov., a marine, magnetotactic bacterium that represents a novel lineage (Magnetococcaceae fam. nov.; Magnetococcales ord. nov.) at the base of the Alphaproteobacteria.</title>
        <authorList>
            <person name="Bazylinski D.A."/>
            <person name="Williams T.J."/>
            <person name="Lefevre C.T."/>
            <person name="Berg R.J."/>
            <person name="Zhang C.L."/>
            <person name="Bowser S.S."/>
            <person name="Dean A.J."/>
            <person name="Beveridge T.J."/>
        </authorList>
    </citation>
    <scope>NUCLEOTIDE SEQUENCE [LARGE SCALE GENOMIC DNA]</scope>
    <source>
        <strain evidence="2">ATCC BAA-1437 / JCM 17883 / MC-1</strain>
    </source>
</reference>
<sequence length="85" mass="9948">MLREGLRDQMAPPWHSPLTARPLYHPCNPCPCPCPFLIHHTPTARRMHNAVDLFYPPFLHLPEQRPFEPFFWGVKLVKPRPAQAQ</sequence>